<feature type="binding site" evidence="8">
    <location>
        <position position="30"/>
    </location>
    <ligand>
        <name>Zn(2+)</name>
        <dbReference type="ChEBI" id="CHEBI:29105"/>
    </ligand>
</feature>
<evidence type="ECO:0000256" key="6">
    <source>
        <dbReference type="ARBA" id="ARBA00023242"/>
    </source>
</evidence>
<dbReference type="SMART" id="SM00355">
    <property type="entry name" value="ZnF_C2H2"/>
    <property type="match status" value="18"/>
</dbReference>
<evidence type="ECO:0000259" key="10">
    <source>
        <dbReference type="PROSITE" id="PS50157"/>
    </source>
</evidence>
<dbReference type="FunFam" id="3.30.160.60:FF:000303">
    <property type="entry name" value="Zinc finger protein 41"/>
    <property type="match status" value="1"/>
</dbReference>
<keyword evidence="13" id="KW-1185">Reference proteome</keyword>
<feature type="domain" description="C2H2-type" evidence="10">
    <location>
        <begin position="1053"/>
        <end position="1080"/>
    </location>
</feature>
<feature type="binding site" evidence="8">
    <location>
        <position position="75"/>
    </location>
    <ligand>
        <name>Zn(2+)</name>
        <dbReference type="ChEBI" id="CHEBI:29105"/>
    </ligand>
</feature>
<comment type="caution">
    <text evidence="12">The sequence shown here is derived from an EMBL/GenBank/DDBJ whole genome shotgun (WGS) entry which is preliminary data.</text>
</comment>
<dbReference type="InterPro" id="IPR013087">
    <property type="entry name" value="Znf_C2H2_type"/>
</dbReference>
<dbReference type="OrthoDB" id="6077919at2759"/>
<feature type="domain" description="C2H2-type" evidence="10">
    <location>
        <begin position="958"/>
        <end position="985"/>
    </location>
</feature>
<dbReference type="PROSITE" id="PS50157">
    <property type="entry name" value="ZINC_FINGER_C2H2_2"/>
    <property type="match status" value="17"/>
</dbReference>
<feature type="domain" description="C2H2-type" evidence="10">
    <location>
        <begin position="423"/>
        <end position="450"/>
    </location>
</feature>
<feature type="domain" description="C2H2-type" evidence="10">
    <location>
        <begin position="632"/>
        <end position="666"/>
    </location>
</feature>
<dbReference type="FunFam" id="3.30.160.60:FF:002343">
    <property type="entry name" value="Zinc finger protein 33A"/>
    <property type="match status" value="1"/>
</dbReference>
<feature type="domain" description="C2H2-type" evidence="10">
    <location>
        <begin position="604"/>
        <end position="631"/>
    </location>
</feature>
<evidence type="ECO:0000313" key="12">
    <source>
        <dbReference type="EMBL" id="CAG5096115.1"/>
    </source>
</evidence>
<feature type="region of interest" description="Disordered" evidence="9">
    <location>
        <begin position="1162"/>
        <end position="1199"/>
    </location>
</feature>
<feature type="domain" description="C2H2-type" evidence="10">
    <location>
        <begin position="841"/>
        <end position="868"/>
    </location>
</feature>
<evidence type="ECO:0000256" key="2">
    <source>
        <dbReference type="ARBA" id="ARBA00022723"/>
    </source>
</evidence>
<feature type="domain" description="C2H2-type" evidence="10">
    <location>
        <begin position="931"/>
        <end position="958"/>
    </location>
</feature>
<dbReference type="PROSITE" id="PS00028">
    <property type="entry name" value="ZINC_FINGER_C2H2_1"/>
    <property type="match status" value="15"/>
</dbReference>
<dbReference type="FunFam" id="3.30.160.60:FF:000446">
    <property type="entry name" value="Zinc finger protein"/>
    <property type="match status" value="1"/>
</dbReference>
<feature type="domain" description="C2H2-type" evidence="10">
    <location>
        <begin position="511"/>
        <end position="538"/>
    </location>
</feature>
<evidence type="ECO:0000259" key="11">
    <source>
        <dbReference type="PROSITE" id="PS51915"/>
    </source>
</evidence>
<feature type="domain" description="C2H2-type" evidence="10">
    <location>
        <begin position="1109"/>
        <end position="1136"/>
    </location>
</feature>
<evidence type="ECO:0000256" key="5">
    <source>
        <dbReference type="ARBA" id="ARBA00022833"/>
    </source>
</evidence>
<feature type="compositionally biased region" description="Acidic residues" evidence="9">
    <location>
        <begin position="690"/>
        <end position="708"/>
    </location>
</feature>
<name>A0A8J2HE86_COTCN</name>
<feature type="compositionally biased region" description="Low complexity" evidence="9">
    <location>
        <begin position="463"/>
        <end position="474"/>
    </location>
</feature>
<dbReference type="InterPro" id="IPR012934">
    <property type="entry name" value="Znf_AD"/>
</dbReference>
<dbReference type="PANTHER" id="PTHR24394:SF29">
    <property type="entry name" value="MYONEURIN"/>
    <property type="match status" value="1"/>
</dbReference>
<evidence type="ECO:0000256" key="1">
    <source>
        <dbReference type="ARBA" id="ARBA00004123"/>
    </source>
</evidence>
<feature type="compositionally biased region" description="Pro residues" evidence="9">
    <location>
        <begin position="1179"/>
        <end position="1198"/>
    </location>
</feature>
<feature type="domain" description="C2H2-type" evidence="10">
    <location>
        <begin position="366"/>
        <end position="393"/>
    </location>
</feature>
<feature type="region of interest" description="Disordered" evidence="9">
    <location>
        <begin position="391"/>
        <end position="423"/>
    </location>
</feature>
<dbReference type="GO" id="GO:1990837">
    <property type="term" value="F:sequence-specific double-stranded DNA binding"/>
    <property type="evidence" value="ECO:0007669"/>
    <property type="project" value="UniProtKB-ARBA"/>
</dbReference>
<evidence type="ECO:0000256" key="7">
    <source>
        <dbReference type="PROSITE-ProRule" id="PRU00042"/>
    </source>
</evidence>
<dbReference type="SUPFAM" id="SSF57667">
    <property type="entry name" value="beta-beta-alpha zinc fingers"/>
    <property type="match status" value="9"/>
</dbReference>
<dbReference type="InterPro" id="IPR036236">
    <property type="entry name" value="Znf_C2H2_sf"/>
</dbReference>
<feature type="domain" description="C2H2-type" evidence="10">
    <location>
        <begin position="1025"/>
        <end position="1052"/>
    </location>
</feature>
<dbReference type="Proteomes" id="UP000786811">
    <property type="component" value="Unassembled WGS sequence"/>
</dbReference>
<feature type="region of interest" description="Disordered" evidence="9">
    <location>
        <begin position="687"/>
        <end position="708"/>
    </location>
</feature>
<dbReference type="Pfam" id="PF07776">
    <property type="entry name" value="zf-AD"/>
    <property type="match status" value="1"/>
</dbReference>
<feature type="compositionally biased region" description="Basic and acidic residues" evidence="9">
    <location>
        <begin position="446"/>
        <end position="456"/>
    </location>
</feature>
<reference evidence="12" key="1">
    <citation type="submission" date="2021-04" db="EMBL/GenBank/DDBJ databases">
        <authorList>
            <person name="Chebbi M.A.C M."/>
        </authorList>
    </citation>
    <scope>NUCLEOTIDE SEQUENCE</scope>
</reference>
<dbReference type="EMBL" id="CAJNRD030001121">
    <property type="protein sequence ID" value="CAG5096115.1"/>
    <property type="molecule type" value="Genomic_DNA"/>
</dbReference>
<proteinExistence type="predicted"/>
<keyword evidence="6" id="KW-0539">Nucleus</keyword>
<dbReference type="Gene3D" id="3.30.160.60">
    <property type="entry name" value="Classic Zinc Finger"/>
    <property type="match status" value="12"/>
</dbReference>
<dbReference type="SMART" id="SM00868">
    <property type="entry name" value="zf-AD"/>
    <property type="match status" value="1"/>
</dbReference>
<keyword evidence="2 8" id="KW-0479">Metal-binding</keyword>
<feature type="binding site" evidence="8">
    <location>
        <position position="72"/>
    </location>
    <ligand>
        <name>Zn(2+)</name>
        <dbReference type="ChEBI" id="CHEBI:29105"/>
    </ligand>
</feature>
<evidence type="ECO:0000256" key="9">
    <source>
        <dbReference type="SAM" id="MobiDB-lite"/>
    </source>
</evidence>
<dbReference type="GO" id="GO:0000981">
    <property type="term" value="F:DNA-binding transcription factor activity, RNA polymerase II-specific"/>
    <property type="evidence" value="ECO:0007669"/>
    <property type="project" value="TreeGrafter"/>
</dbReference>
<dbReference type="GO" id="GO:0005634">
    <property type="term" value="C:nucleus"/>
    <property type="evidence" value="ECO:0007669"/>
    <property type="project" value="UniProtKB-SubCell"/>
</dbReference>
<feature type="compositionally biased region" description="Low complexity" evidence="9">
    <location>
        <begin position="1165"/>
        <end position="1178"/>
    </location>
</feature>
<feature type="domain" description="C2H2-type" evidence="10">
    <location>
        <begin position="577"/>
        <end position="604"/>
    </location>
</feature>
<sequence>MDGVNIDDSNQVSHNEDDNVETSVEICRVCLLSNHLMRDLFIENDVVSLSTKAMSFANVKIHPDDGLPTHVCCDCAEKLESAYEFKLQVEQADSLLREKYDSLNIKEELFFNEVEVRLENERHDDVTGMVDEHYDVTNTVSDDKSSLLKDHLALLQVEKLTHQHEQYLEDEVMKDQIMQSDEQYIEDEHTDEQMITEAIESSANDNIKSTAIMHDQDTITVGEHNYIVQHPDYTLSSDQDHDLINADNVNEHDANEYLSMIGDEERLLKETETHLENVIDDNKNNGYINDNEHVDDDDIDDNNELNQIDDGIEMQENECNKISTCTDEIDSSDQVLDDENYFENLDLSSRLSQTSSINKLDKKIFFMCHICDEEFLSKDLLKEHLHSHEEVKQRLSMKKTPEKVTQKNVSPIKSQPPSGKKPNKCPYCGKEYLYVISFKKHIKQHQKNDDELKEENNDSIYQDDNSADSNNFDNNDTFEVIADDKQNMEEYNDNENYNELSNHHDYQIDKQKCNICGLEFDSLDKLKNHRSTHVIEGVISEQDLKDELSSMCQKEYDQERILDNNILMESKKEGNELKCPTCFLLFSSKKLLSKHLETHEGIRYRCKICGDEFTQKDDLRKHAEQHLEVKTFQCVQCNKIFVNELTLRNHLIATNHKTTVHGEEYDPNKRIKRVAARAAQKIIDKISTEDNLDDSERDDDDDDDDDNDDFVVKTELTLGLKAADKLQSKKQSSKNKNLECETCGKRCISKQALAKHMDYHMRTLKTDSTELKNKKSNEVKDITRSVPGFSDNIDDDDDDDTDFDGGLDWPMDNHECSTCKKRYSTKKSLLRHQLLHEEPNFECDICNVKFYRKDKLKAHYDKCSEKNPNQVRKCNICGDTFENNEILREHRSKHVDEGILTEEDLKDLEPGSEDRKGEKIARKRRTDIVGLECTECNKQYTSRKGLLRHIQVHEGKKYLCDICPKKFYRREHLKIHVAKHNMIKPHKCTRCSKRFMKEEQLNAHLTKHERTFKKNKEPDSTSKRFLCEICSKSFTQSTTLVAHLRAHNGIKPYVCEVCARPFTTNAYLKMHMRTHTQERPYTCQFCSRAFARADTLANHLTSHTGEAKYHCKFCPKNFRRLKSLKEHVFIHTGQRPYACPTCDRRFNNNGSRYAHSKRCKQNMLQNQARQSQAQTSQSPPGPPPVQIAPAPLPPPPTPQAATIRLAHPVTQTMQVVQSKNVKTITIARPDQVGTHQILQHQEILMPLILPLTVTLTDCDEEVILPEGTKIFTTT</sequence>
<feature type="domain" description="ZAD" evidence="11">
    <location>
        <begin position="25"/>
        <end position="99"/>
    </location>
</feature>
<keyword evidence="3" id="KW-0677">Repeat</keyword>
<evidence type="ECO:0000256" key="8">
    <source>
        <dbReference type="PROSITE-ProRule" id="PRU01263"/>
    </source>
</evidence>
<dbReference type="PROSITE" id="PS51915">
    <property type="entry name" value="ZAD"/>
    <property type="match status" value="1"/>
</dbReference>
<feature type="domain" description="C2H2-type" evidence="10">
    <location>
        <begin position="814"/>
        <end position="841"/>
    </location>
</feature>
<comment type="subcellular location">
    <subcellularLocation>
        <location evidence="1">Nucleus</location>
    </subcellularLocation>
</comment>
<accession>A0A8J2HE86</accession>
<evidence type="ECO:0000256" key="4">
    <source>
        <dbReference type="ARBA" id="ARBA00022771"/>
    </source>
</evidence>
<gene>
    <name evidence="12" type="ORF">HICCMSTLAB_LOCUS8048</name>
</gene>
<feature type="domain" description="C2H2-type" evidence="10">
    <location>
        <begin position="1081"/>
        <end position="1108"/>
    </location>
</feature>
<evidence type="ECO:0000256" key="3">
    <source>
        <dbReference type="ARBA" id="ARBA00022737"/>
    </source>
</evidence>
<dbReference type="Pfam" id="PF12874">
    <property type="entry name" value="zf-met"/>
    <property type="match status" value="1"/>
</dbReference>
<dbReference type="Gene3D" id="3.40.1800.20">
    <property type="match status" value="1"/>
</dbReference>
<dbReference type="SUPFAM" id="SSF57716">
    <property type="entry name" value="Glucocorticoid receptor-like (DNA-binding domain)"/>
    <property type="match status" value="1"/>
</dbReference>
<dbReference type="AlphaFoldDB" id="A0A8J2HE86"/>
<dbReference type="PANTHER" id="PTHR24394">
    <property type="entry name" value="ZINC FINGER PROTEIN"/>
    <property type="match status" value="1"/>
</dbReference>
<evidence type="ECO:0000313" key="13">
    <source>
        <dbReference type="Proteomes" id="UP000786811"/>
    </source>
</evidence>
<feature type="compositionally biased region" description="Polar residues" evidence="9">
    <location>
        <begin position="406"/>
        <end position="417"/>
    </location>
</feature>
<keyword evidence="4 7" id="KW-0863">Zinc-finger</keyword>
<feature type="domain" description="C2H2-type" evidence="10">
    <location>
        <begin position="872"/>
        <end position="899"/>
    </location>
</feature>
<organism evidence="12 13">
    <name type="scientific">Cotesia congregata</name>
    <name type="common">Parasitoid wasp</name>
    <name type="synonym">Apanteles congregatus</name>
    <dbReference type="NCBI Taxonomy" id="51543"/>
    <lineage>
        <taxon>Eukaryota</taxon>
        <taxon>Metazoa</taxon>
        <taxon>Ecdysozoa</taxon>
        <taxon>Arthropoda</taxon>
        <taxon>Hexapoda</taxon>
        <taxon>Insecta</taxon>
        <taxon>Pterygota</taxon>
        <taxon>Neoptera</taxon>
        <taxon>Endopterygota</taxon>
        <taxon>Hymenoptera</taxon>
        <taxon>Apocrita</taxon>
        <taxon>Ichneumonoidea</taxon>
        <taxon>Braconidae</taxon>
        <taxon>Microgastrinae</taxon>
        <taxon>Cotesia</taxon>
    </lineage>
</organism>
<feature type="domain" description="C2H2-type" evidence="10">
    <location>
        <begin position="986"/>
        <end position="1008"/>
    </location>
</feature>
<dbReference type="Pfam" id="PF13912">
    <property type="entry name" value="zf-C2H2_6"/>
    <property type="match status" value="1"/>
</dbReference>
<dbReference type="Pfam" id="PF00096">
    <property type="entry name" value="zf-C2H2"/>
    <property type="match status" value="8"/>
</dbReference>
<feature type="binding site" evidence="8">
    <location>
        <position position="27"/>
    </location>
    <ligand>
        <name>Zn(2+)</name>
        <dbReference type="ChEBI" id="CHEBI:29105"/>
    </ligand>
</feature>
<dbReference type="GO" id="GO:0008270">
    <property type="term" value="F:zinc ion binding"/>
    <property type="evidence" value="ECO:0007669"/>
    <property type="project" value="UniProtKB-UniRule"/>
</dbReference>
<keyword evidence="5 8" id="KW-0862">Zinc</keyword>
<feature type="domain" description="C2H2-type" evidence="10">
    <location>
        <begin position="738"/>
        <end position="760"/>
    </location>
</feature>
<feature type="region of interest" description="Disordered" evidence="9">
    <location>
        <begin position="446"/>
        <end position="474"/>
    </location>
</feature>
<protein>
    <submittedName>
        <fullName evidence="12">Similar to Zinc finger protein Xfin (Xenopus laevis)</fullName>
    </submittedName>
</protein>
<feature type="compositionally biased region" description="Basic and acidic residues" evidence="9">
    <location>
        <begin position="391"/>
        <end position="405"/>
    </location>
</feature>